<dbReference type="InterPro" id="IPR011011">
    <property type="entry name" value="Znf_FYVE_PHD"/>
</dbReference>
<dbReference type="Proteomes" id="UP001159364">
    <property type="component" value="Linkage Group LG01"/>
</dbReference>
<dbReference type="Pfam" id="PF16135">
    <property type="entry name" value="TDBD"/>
    <property type="match status" value="1"/>
</dbReference>
<evidence type="ECO:0000256" key="2">
    <source>
        <dbReference type="ARBA" id="ARBA00022723"/>
    </source>
</evidence>
<dbReference type="CDD" id="cd15532">
    <property type="entry name" value="PHD2_CHD_II"/>
    <property type="match status" value="1"/>
</dbReference>
<keyword evidence="3 6" id="KW-0863">Zinc-finger</keyword>
<evidence type="ECO:0000259" key="8">
    <source>
        <dbReference type="PROSITE" id="PS50016"/>
    </source>
</evidence>
<dbReference type="GO" id="GO:0008270">
    <property type="term" value="F:zinc ion binding"/>
    <property type="evidence" value="ECO:0007669"/>
    <property type="project" value="UniProtKB-KW"/>
</dbReference>
<feature type="domain" description="PHD-type" evidence="8">
    <location>
        <begin position="234"/>
        <end position="279"/>
    </location>
</feature>
<dbReference type="InterPro" id="IPR019786">
    <property type="entry name" value="Zinc_finger_PHD-type_CS"/>
</dbReference>
<feature type="compositionally biased region" description="Acidic residues" evidence="7">
    <location>
        <begin position="76"/>
        <end position="90"/>
    </location>
</feature>
<gene>
    <name evidence="9" type="ORF">K2173_012720</name>
</gene>
<evidence type="ECO:0000256" key="4">
    <source>
        <dbReference type="ARBA" id="ARBA00022833"/>
    </source>
</evidence>
<dbReference type="InterPro" id="IPR016181">
    <property type="entry name" value="Acyl_CoA_acyltransferase"/>
</dbReference>
<keyword evidence="4" id="KW-0862">Zinc</keyword>
<dbReference type="SUPFAM" id="SSF55729">
    <property type="entry name" value="Acyl-CoA N-acyltransferases (Nat)"/>
    <property type="match status" value="1"/>
</dbReference>
<dbReference type="AlphaFoldDB" id="A0AAV8U8B7"/>
<name>A0AAV8U8B7_9ROSI</name>
<dbReference type="InterPro" id="IPR019787">
    <property type="entry name" value="Znf_PHD-finger"/>
</dbReference>
<dbReference type="InterPro" id="IPR056511">
    <property type="entry name" value="IDM1_C"/>
</dbReference>
<comment type="caution">
    <text evidence="9">The sequence shown here is derived from an EMBL/GenBank/DDBJ whole genome shotgun (WGS) entry which is preliminary data.</text>
</comment>
<dbReference type="InterPro" id="IPR001965">
    <property type="entry name" value="Znf_PHD"/>
</dbReference>
<dbReference type="InterPro" id="IPR032308">
    <property type="entry name" value="TDBD"/>
</dbReference>
<sequence>MDRFQQRNRQNTTQPGSSSGHGRHNSDSFRVPRRRRTNISAPMVVDQTAGTSSQSLNIGNDDVRRRLRPRITIISYEDEDSEGNEQQDSDTDTRRRKTVRDPTKDSTQGTDKQTDMVEKTVISWLIEKQLVIENERLHYVGVREGSEGGREVLKVGRARRNGVNCLCCLEVMTMREFVAHSGVDCSWPYENIYVARTDESLLRCMAVAWNGEEEKELHQFHEFVPKIDAGDKSDDTCLICADGGDLLCCDQCPSTYHPSCLGMRSVPQGEWLCPYCVCKLCGGSNGDMVTCPQCEKKYHWFCCAERTESDLNSHSMELSFCGYGCKETFVKLQNLIGARIELGEGMSWTLLRRMEPGDFYYENQHIRMECNSKIAIAWEVLNESFTPTIDRFTGMNILHRVVHGRGSSLVRINFRAFYTVVLEQKDDIISVATLRIHGNEFAEMPFLATRPSFRQKSMSKKLLNALGIMLHMVGIKHLVIPSIVELAEMWINKHGFSPINNVMRKKLLTFNPVTFLGTVWLHKSIFTDDSLAPMEVDYSANDHILAILDLNVRPPYLAAD</sequence>
<accession>A0AAV8U8B7</accession>
<feature type="compositionally biased region" description="Polar residues" evidence="7">
    <location>
        <begin position="48"/>
        <end position="58"/>
    </location>
</feature>
<dbReference type="Gene3D" id="3.30.40.10">
    <property type="entry name" value="Zinc/RING finger domain, C3HC4 (zinc finger)"/>
    <property type="match status" value="1"/>
</dbReference>
<feature type="region of interest" description="Disordered" evidence="7">
    <location>
        <begin position="1"/>
        <end position="114"/>
    </location>
</feature>
<proteinExistence type="predicted"/>
<dbReference type="Pfam" id="PF23209">
    <property type="entry name" value="IDM1_C"/>
    <property type="match status" value="1"/>
</dbReference>
<evidence type="ECO:0000313" key="10">
    <source>
        <dbReference type="Proteomes" id="UP001159364"/>
    </source>
</evidence>
<evidence type="ECO:0000313" key="9">
    <source>
        <dbReference type="EMBL" id="KAJ8774414.1"/>
    </source>
</evidence>
<dbReference type="EMBL" id="JAIWQS010000001">
    <property type="protein sequence ID" value="KAJ8774414.1"/>
    <property type="molecule type" value="Genomic_DNA"/>
</dbReference>
<dbReference type="PROSITE" id="PS01359">
    <property type="entry name" value="ZF_PHD_1"/>
    <property type="match status" value="1"/>
</dbReference>
<organism evidence="9 10">
    <name type="scientific">Erythroxylum novogranatense</name>
    <dbReference type="NCBI Taxonomy" id="1862640"/>
    <lineage>
        <taxon>Eukaryota</taxon>
        <taxon>Viridiplantae</taxon>
        <taxon>Streptophyta</taxon>
        <taxon>Embryophyta</taxon>
        <taxon>Tracheophyta</taxon>
        <taxon>Spermatophyta</taxon>
        <taxon>Magnoliopsida</taxon>
        <taxon>eudicotyledons</taxon>
        <taxon>Gunneridae</taxon>
        <taxon>Pentapetalae</taxon>
        <taxon>rosids</taxon>
        <taxon>fabids</taxon>
        <taxon>Malpighiales</taxon>
        <taxon>Erythroxylaceae</taxon>
        <taxon>Erythroxylum</taxon>
    </lineage>
</organism>
<dbReference type="PROSITE" id="PS50016">
    <property type="entry name" value="ZF_PHD_2"/>
    <property type="match status" value="1"/>
</dbReference>
<evidence type="ECO:0000256" key="1">
    <source>
        <dbReference type="ARBA" id="ARBA00004123"/>
    </source>
</evidence>
<dbReference type="GO" id="GO:0006357">
    <property type="term" value="P:regulation of transcription by RNA polymerase II"/>
    <property type="evidence" value="ECO:0007669"/>
    <property type="project" value="TreeGrafter"/>
</dbReference>
<dbReference type="SUPFAM" id="SSF57903">
    <property type="entry name" value="FYVE/PHD zinc finger"/>
    <property type="match status" value="1"/>
</dbReference>
<evidence type="ECO:0000256" key="7">
    <source>
        <dbReference type="SAM" id="MobiDB-lite"/>
    </source>
</evidence>
<evidence type="ECO:0000256" key="5">
    <source>
        <dbReference type="ARBA" id="ARBA00023242"/>
    </source>
</evidence>
<dbReference type="SMART" id="SM00249">
    <property type="entry name" value="PHD"/>
    <property type="match status" value="2"/>
</dbReference>
<dbReference type="GO" id="GO:0003714">
    <property type="term" value="F:transcription corepressor activity"/>
    <property type="evidence" value="ECO:0007669"/>
    <property type="project" value="InterPro"/>
</dbReference>
<dbReference type="Gene3D" id="3.40.630.30">
    <property type="match status" value="1"/>
</dbReference>
<dbReference type="Pfam" id="PF00628">
    <property type="entry name" value="PHD"/>
    <property type="match status" value="1"/>
</dbReference>
<evidence type="ECO:0000256" key="6">
    <source>
        <dbReference type="PROSITE-ProRule" id="PRU00146"/>
    </source>
</evidence>
<dbReference type="GO" id="GO:0005634">
    <property type="term" value="C:nucleus"/>
    <property type="evidence" value="ECO:0007669"/>
    <property type="project" value="UniProtKB-SubCell"/>
</dbReference>
<evidence type="ECO:0000256" key="3">
    <source>
        <dbReference type="ARBA" id="ARBA00022771"/>
    </source>
</evidence>
<dbReference type="PANTHER" id="PTHR46309">
    <property type="entry name" value="PHD FINGER PROTEIN 12"/>
    <property type="match status" value="1"/>
</dbReference>
<keyword evidence="5" id="KW-0539">Nucleus</keyword>
<dbReference type="InterPro" id="IPR013083">
    <property type="entry name" value="Znf_RING/FYVE/PHD"/>
</dbReference>
<protein>
    <recommendedName>
        <fullName evidence="8">PHD-type domain-containing protein</fullName>
    </recommendedName>
</protein>
<dbReference type="InterPro" id="IPR042163">
    <property type="entry name" value="PHF12"/>
</dbReference>
<keyword evidence="2" id="KW-0479">Metal-binding</keyword>
<keyword evidence="10" id="KW-1185">Reference proteome</keyword>
<reference evidence="9 10" key="1">
    <citation type="submission" date="2021-09" db="EMBL/GenBank/DDBJ databases">
        <title>Genomic insights and catalytic innovation underlie evolution of tropane alkaloids biosynthesis.</title>
        <authorList>
            <person name="Wang Y.-J."/>
            <person name="Tian T."/>
            <person name="Huang J.-P."/>
            <person name="Huang S.-X."/>
        </authorList>
    </citation>
    <scope>NUCLEOTIDE SEQUENCE [LARGE SCALE GENOMIC DNA]</scope>
    <source>
        <strain evidence="9">KIB-2018</strain>
        <tissue evidence="9">Leaf</tissue>
    </source>
</reference>
<dbReference type="PANTHER" id="PTHR46309:SF5">
    <property type="entry name" value="GNAT FAMILY ACETYLTRANSFERASE"/>
    <property type="match status" value="1"/>
</dbReference>
<comment type="subcellular location">
    <subcellularLocation>
        <location evidence="1">Nucleus</location>
    </subcellularLocation>
</comment>